<evidence type="ECO:0000256" key="6">
    <source>
        <dbReference type="SAM" id="Phobius"/>
    </source>
</evidence>
<dbReference type="Proteomes" id="UP001177023">
    <property type="component" value="Unassembled WGS sequence"/>
</dbReference>
<dbReference type="GO" id="GO:0007606">
    <property type="term" value="P:sensory perception of chemical stimulus"/>
    <property type="evidence" value="ECO:0007669"/>
    <property type="project" value="InterPro"/>
</dbReference>
<gene>
    <name evidence="7" type="ORF">MSPICULIGERA_LOCUS7172</name>
</gene>
<evidence type="ECO:0000313" key="7">
    <source>
        <dbReference type="EMBL" id="CAJ0568657.1"/>
    </source>
</evidence>
<dbReference type="AlphaFoldDB" id="A0AA36CGM6"/>
<evidence type="ECO:0000256" key="2">
    <source>
        <dbReference type="ARBA" id="ARBA00006803"/>
    </source>
</evidence>
<proteinExistence type="inferred from homology"/>
<organism evidence="7 8">
    <name type="scientific">Mesorhabditis spiculigera</name>
    <dbReference type="NCBI Taxonomy" id="96644"/>
    <lineage>
        <taxon>Eukaryota</taxon>
        <taxon>Metazoa</taxon>
        <taxon>Ecdysozoa</taxon>
        <taxon>Nematoda</taxon>
        <taxon>Chromadorea</taxon>
        <taxon>Rhabditida</taxon>
        <taxon>Rhabditina</taxon>
        <taxon>Rhabditomorpha</taxon>
        <taxon>Rhabditoidea</taxon>
        <taxon>Rhabditidae</taxon>
        <taxon>Mesorhabditinae</taxon>
        <taxon>Mesorhabditis</taxon>
    </lineage>
</organism>
<evidence type="ECO:0008006" key="9">
    <source>
        <dbReference type="Google" id="ProtNLM"/>
    </source>
</evidence>
<evidence type="ECO:0000313" key="8">
    <source>
        <dbReference type="Proteomes" id="UP001177023"/>
    </source>
</evidence>
<dbReference type="PANTHER" id="PTHR23128">
    <property type="entry name" value="SERPENTINE RECEPTOR, CLASS E (EPSILON)-RELATED"/>
    <property type="match status" value="1"/>
</dbReference>
<feature type="non-terminal residue" evidence="7">
    <location>
        <position position="229"/>
    </location>
</feature>
<keyword evidence="3 6" id="KW-0812">Transmembrane</keyword>
<protein>
    <recommendedName>
        <fullName evidence="9">G protein-coupled receptor</fullName>
    </recommendedName>
</protein>
<reference evidence="7" key="1">
    <citation type="submission" date="2023-06" db="EMBL/GenBank/DDBJ databases">
        <authorList>
            <person name="Delattre M."/>
        </authorList>
    </citation>
    <scope>NUCLEOTIDE SEQUENCE</scope>
    <source>
        <strain evidence="7">AF72</strain>
    </source>
</reference>
<dbReference type="InterPro" id="IPR004151">
    <property type="entry name" value="7TM_GPCR_serpentine_rcpt_Sre"/>
</dbReference>
<feature type="transmembrane region" description="Helical" evidence="6">
    <location>
        <begin position="59"/>
        <end position="84"/>
    </location>
</feature>
<dbReference type="GO" id="GO:0016020">
    <property type="term" value="C:membrane"/>
    <property type="evidence" value="ECO:0007669"/>
    <property type="project" value="UniProtKB-SubCell"/>
</dbReference>
<dbReference type="PANTHER" id="PTHR23128:SF145">
    <property type="entry name" value="SERPENTINE RECEPTOR, CLASS E (EPSILON)"/>
    <property type="match status" value="1"/>
</dbReference>
<comment type="similarity">
    <text evidence="2">Belongs to the nematode receptor-like protein sre family.</text>
</comment>
<keyword evidence="4 6" id="KW-1133">Transmembrane helix</keyword>
<evidence type="ECO:0000256" key="5">
    <source>
        <dbReference type="ARBA" id="ARBA00023136"/>
    </source>
</evidence>
<dbReference type="EMBL" id="CATQJA010001783">
    <property type="protein sequence ID" value="CAJ0568657.1"/>
    <property type="molecule type" value="Genomic_DNA"/>
</dbReference>
<evidence type="ECO:0000256" key="3">
    <source>
        <dbReference type="ARBA" id="ARBA00022692"/>
    </source>
</evidence>
<accession>A0AA36CGM6</accession>
<comment type="subcellular location">
    <subcellularLocation>
        <location evidence="1">Membrane</location>
        <topology evidence="1">Multi-pass membrane protein</topology>
    </subcellularLocation>
</comment>
<dbReference type="Pfam" id="PF03125">
    <property type="entry name" value="Sre"/>
    <property type="match status" value="1"/>
</dbReference>
<feature type="transmembrane region" description="Helical" evidence="6">
    <location>
        <begin position="155"/>
        <end position="177"/>
    </location>
</feature>
<keyword evidence="5 6" id="KW-0472">Membrane</keyword>
<evidence type="ECO:0000256" key="1">
    <source>
        <dbReference type="ARBA" id="ARBA00004141"/>
    </source>
</evidence>
<evidence type="ECO:0000256" key="4">
    <source>
        <dbReference type="ARBA" id="ARBA00022989"/>
    </source>
</evidence>
<sequence>MSIISAILIERCFAHSLYPRLRSSAKKVDRCGNSCECVLYPGTGTVLYLVFGARFLRDLFVVMLPLVFCYLGSCFLFFLKIYFLNAKNLRTLLRTYSLRKYSLSRRFQLEENMRSLHLIRRIFSAHIVMSVFGTCVFLMPHMYFGTNSPELEVSLAGLECFQAIFAIMFNTGLIALVPSWRRRFAEILRNLCPTENTVSEEPSCVSTKKRPIAHDETQIYFSQLQNAWQ</sequence>
<keyword evidence="8" id="KW-1185">Reference proteome</keyword>
<feature type="transmembrane region" description="Helical" evidence="6">
    <location>
        <begin position="122"/>
        <end position="143"/>
    </location>
</feature>
<comment type="caution">
    <text evidence="7">The sequence shown here is derived from an EMBL/GenBank/DDBJ whole genome shotgun (WGS) entry which is preliminary data.</text>
</comment>
<name>A0AA36CGM6_9BILA</name>